<comment type="subunit">
    <text evidence="4 5">Interacts with MinD and FtsZ.</text>
</comment>
<evidence type="ECO:0000256" key="5">
    <source>
        <dbReference type="HAMAP-Rule" id="MF_00267"/>
    </source>
</evidence>
<dbReference type="InterPro" id="IPR036145">
    <property type="entry name" value="MinC_C_sf"/>
</dbReference>
<protein>
    <recommendedName>
        <fullName evidence="5">Probable septum site-determining protein MinC</fullName>
    </recommendedName>
</protein>
<dbReference type="Pfam" id="PF03775">
    <property type="entry name" value="MinC_C"/>
    <property type="match status" value="1"/>
</dbReference>
<dbReference type="NCBIfam" id="NF001778">
    <property type="entry name" value="PRK00513.2-4"/>
    <property type="match status" value="1"/>
</dbReference>
<dbReference type="HAMAP" id="MF_00267">
    <property type="entry name" value="MinC"/>
    <property type="match status" value="1"/>
</dbReference>
<organism evidence="7 8">
    <name type="scientific">Waterburya agarophytonicola KI4</name>
    <dbReference type="NCBI Taxonomy" id="2874699"/>
    <lineage>
        <taxon>Bacteria</taxon>
        <taxon>Bacillati</taxon>
        <taxon>Cyanobacteriota</taxon>
        <taxon>Cyanophyceae</taxon>
        <taxon>Pleurocapsales</taxon>
        <taxon>Hyellaceae</taxon>
        <taxon>Waterburya</taxon>
        <taxon>Waterburya agarophytonicola</taxon>
    </lineage>
</organism>
<evidence type="ECO:0000259" key="6">
    <source>
        <dbReference type="Pfam" id="PF03775"/>
    </source>
</evidence>
<comment type="similarity">
    <text evidence="5">Belongs to the MinC family.</text>
</comment>
<dbReference type="InterPro" id="IPR016098">
    <property type="entry name" value="CAP/MinC_C"/>
</dbReference>
<keyword evidence="3 5" id="KW-0131">Cell cycle</keyword>
<dbReference type="GO" id="GO:0000917">
    <property type="term" value="P:division septum assembly"/>
    <property type="evidence" value="ECO:0007669"/>
    <property type="project" value="UniProtKB-KW"/>
</dbReference>
<sequence length="288" mass="31643">MTFEPTISLDKTDDLPSSSSLVNHYSQIGIKNDGDQLLLILPTQAEINSELPWSETWQELKHLLQTKEQSWQIGTKVCLVAQDRLLDARQLQTIAETLDDVKLSLSKISTNRRQTAVVAATSGYSVEQIQSVDPLIETLTPVKKVPSSTLAEPLYLQSTVRSGVEIRHPGTIVICGDLNPGGKAIAAGDILVWGRLRGIAHAGAQGNHQSRIAALQMEFTQLRIADAVARSPKIRPRNLSPELAFMTTDGIKLAKNSEFAKNYVFSSLKRAWIDRTANSSYKKSKKGA</sequence>
<keyword evidence="2 5" id="KW-0717">Septation</keyword>
<dbReference type="Proteomes" id="UP000729733">
    <property type="component" value="Unassembled WGS sequence"/>
</dbReference>
<feature type="domain" description="Septum formation inhibitor MinC C-terminal" evidence="6">
    <location>
        <begin position="156"/>
        <end position="249"/>
    </location>
</feature>
<dbReference type="RefSeq" id="WP_229642224.1">
    <property type="nucleotide sequence ID" value="NZ_JADWDC010000068.1"/>
</dbReference>
<evidence type="ECO:0000256" key="4">
    <source>
        <dbReference type="ARBA" id="ARBA00046874"/>
    </source>
</evidence>
<dbReference type="GO" id="GO:1901891">
    <property type="term" value="P:regulation of cell septum assembly"/>
    <property type="evidence" value="ECO:0007669"/>
    <property type="project" value="InterPro"/>
</dbReference>
<evidence type="ECO:0000256" key="1">
    <source>
        <dbReference type="ARBA" id="ARBA00022618"/>
    </source>
</evidence>
<dbReference type="SUPFAM" id="SSF63848">
    <property type="entry name" value="Cell-division inhibitor MinC, C-terminal domain"/>
    <property type="match status" value="1"/>
</dbReference>
<name>A0A964FHF5_9CYAN</name>
<dbReference type="PANTHER" id="PTHR34108:SF1">
    <property type="entry name" value="SEPTUM SITE-DETERMINING PROTEIN MINC"/>
    <property type="match status" value="1"/>
</dbReference>
<keyword evidence="1 5" id="KW-0132">Cell division</keyword>
<comment type="caution">
    <text evidence="7">The sequence shown here is derived from an EMBL/GenBank/DDBJ whole genome shotgun (WGS) entry which is preliminary data.</text>
</comment>
<dbReference type="PANTHER" id="PTHR34108">
    <property type="entry name" value="SEPTUM SITE-DETERMINING PROTEIN MINC"/>
    <property type="match status" value="1"/>
</dbReference>
<accession>A0A964FHF5</accession>
<proteinExistence type="inferred from homology"/>
<dbReference type="InterPro" id="IPR005526">
    <property type="entry name" value="Septum_form_inhib_MinC_C"/>
</dbReference>
<dbReference type="EMBL" id="JADWDC010000068">
    <property type="protein sequence ID" value="MCC0179126.1"/>
    <property type="molecule type" value="Genomic_DNA"/>
</dbReference>
<evidence type="ECO:0000256" key="2">
    <source>
        <dbReference type="ARBA" id="ARBA00023210"/>
    </source>
</evidence>
<dbReference type="AlphaFoldDB" id="A0A964FHF5"/>
<reference evidence="7" key="1">
    <citation type="journal article" date="2021" name="Antonie Van Leeuwenhoek">
        <title>Draft genome and description of Waterburya agarophytonicola gen. nov. sp. nov. (Pleurocapsales, Cyanobacteria): a seaweed symbiont.</title>
        <authorList>
            <person name="Bonthond G."/>
            <person name="Shalygin S."/>
            <person name="Bayer T."/>
            <person name="Weinberger F."/>
        </authorList>
    </citation>
    <scope>NUCLEOTIDE SEQUENCE</scope>
    <source>
        <strain evidence="7">KI4</strain>
    </source>
</reference>
<evidence type="ECO:0000313" key="8">
    <source>
        <dbReference type="Proteomes" id="UP000729733"/>
    </source>
</evidence>
<dbReference type="Gene3D" id="2.160.20.70">
    <property type="match status" value="1"/>
</dbReference>
<evidence type="ECO:0000256" key="3">
    <source>
        <dbReference type="ARBA" id="ARBA00023306"/>
    </source>
</evidence>
<keyword evidence="8" id="KW-1185">Reference proteome</keyword>
<dbReference type="InterPro" id="IPR013033">
    <property type="entry name" value="MinC"/>
</dbReference>
<evidence type="ECO:0000313" key="7">
    <source>
        <dbReference type="EMBL" id="MCC0179126.1"/>
    </source>
</evidence>
<gene>
    <name evidence="5 7" type="primary">minC</name>
    <name evidence="7" type="ORF">I4641_19345</name>
</gene>
<dbReference type="GO" id="GO:0000902">
    <property type="term" value="P:cell morphogenesis"/>
    <property type="evidence" value="ECO:0007669"/>
    <property type="project" value="InterPro"/>
</dbReference>
<comment type="function">
    <text evidence="5">Cell division inhibitor that blocks the formation of polar Z ring septums. Rapidly oscillates between the poles of the cell to destabilize FtsZ filaments that have formed before they mature into polar Z rings. Prevents FtsZ polymerization.</text>
</comment>